<dbReference type="PRINTS" id="PR00081">
    <property type="entry name" value="GDHRDH"/>
</dbReference>
<protein>
    <submittedName>
        <fullName evidence="4">3-oxoacyl-ACP reductase FabG</fullName>
    </submittedName>
</protein>
<dbReference type="Proteomes" id="UP001499947">
    <property type="component" value="Unassembled WGS sequence"/>
</dbReference>
<dbReference type="Pfam" id="PF13561">
    <property type="entry name" value="adh_short_C2"/>
    <property type="match status" value="1"/>
</dbReference>
<dbReference type="PANTHER" id="PTHR43639:SF1">
    <property type="entry name" value="SHORT-CHAIN DEHYDROGENASE_REDUCTASE FAMILY PROTEIN"/>
    <property type="match status" value="1"/>
</dbReference>
<evidence type="ECO:0000256" key="1">
    <source>
        <dbReference type="ARBA" id="ARBA00006484"/>
    </source>
</evidence>
<accession>A0ABN2JBX8</accession>
<dbReference type="Gene3D" id="3.40.50.720">
    <property type="entry name" value="NAD(P)-binding Rossmann-like Domain"/>
    <property type="match status" value="1"/>
</dbReference>
<dbReference type="PRINTS" id="PR00080">
    <property type="entry name" value="SDRFAMILY"/>
</dbReference>
<evidence type="ECO:0000313" key="4">
    <source>
        <dbReference type="EMBL" id="GAA1722165.1"/>
    </source>
</evidence>
<dbReference type="PANTHER" id="PTHR43639">
    <property type="entry name" value="OXIDOREDUCTASE, SHORT-CHAIN DEHYDROGENASE/REDUCTASE FAMILY (AFU_ORTHOLOGUE AFUA_5G02870)"/>
    <property type="match status" value="1"/>
</dbReference>
<organism evidence="4 5">
    <name type="scientific">Streptomyces yatensis</name>
    <dbReference type="NCBI Taxonomy" id="155177"/>
    <lineage>
        <taxon>Bacteria</taxon>
        <taxon>Bacillati</taxon>
        <taxon>Actinomycetota</taxon>
        <taxon>Actinomycetes</taxon>
        <taxon>Kitasatosporales</taxon>
        <taxon>Streptomycetaceae</taxon>
        <taxon>Streptomyces</taxon>
        <taxon>Streptomyces violaceusniger group</taxon>
    </lineage>
</organism>
<dbReference type="InterPro" id="IPR057326">
    <property type="entry name" value="KR_dom"/>
</dbReference>
<dbReference type="InterPro" id="IPR002347">
    <property type="entry name" value="SDR_fam"/>
</dbReference>
<dbReference type="EMBL" id="BAAALR010000098">
    <property type="protein sequence ID" value="GAA1722165.1"/>
    <property type="molecule type" value="Genomic_DNA"/>
</dbReference>
<proteinExistence type="inferred from homology"/>
<dbReference type="SMART" id="SM00822">
    <property type="entry name" value="PKS_KR"/>
    <property type="match status" value="1"/>
</dbReference>
<name>A0ABN2JBX8_9ACTN</name>
<reference evidence="4 5" key="1">
    <citation type="journal article" date="2019" name="Int. J. Syst. Evol. Microbiol.">
        <title>The Global Catalogue of Microorganisms (GCM) 10K type strain sequencing project: providing services to taxonomists for standard genome sequencing and annotation.</title>
        <authorList>
            <consortium name="The Broad Institute Genomics Platform"/>
            <consortium name="The Broad Institute Genome Sequencing Center for Infectious Disease"/>
            <person name="Wu L."/>
            <person name="Ma J."/>
        </authorList>
    </citation>
    <scope>NUCLEOTIDE SEQUENCE [LARGE SCALE GENOMIC DNA]</scope>
    <source>
        <strain evidence="4 5">JCM 13244</strain>
    </source>
</reference>
<comment type="caution">
    <text evidence="4">The sequence shown here is derived from an EMBL/GenBank/DDBJ whole genome shotgun (WGS) entry which is preliminary data.</text>
</comment>
<feature type="domain" description="Ketoreductase" evidence="3">
    <location>
        <begin position="10"/>
        <end position="189"/>
    </location>
</feature>
<keyword evidence="5" id="KW-1185">Reference proteome</keyword>
<dbReference type="SUPFAM" id="SSF51735">
    <property type="entry name" value="NAD(P)-binding Rossmann-fold domains"/>
    <property type="match status" value="1"/>
</dbReference>
<evidence type="ECO:0000256" key="2">
    <source>
        <dbReference type="ARBA" id="ARBA00023002"/>
    </source>
</evidence>
<comment type="similarity">
    <text evidence="1">Belongs to the short-chain dehydrogenases/reductases (SDR) family.</text>
</comment>
<gene>
    <name evidence="4" type="ORF">GCM10009680_74930</name>
</gene>
<keyword evidence="2" id="KW-0560">Oxidoreductase</keyword>
<evidence type="ECO:0000259" key="3">
    <source>
        <dbReference type="SMART" id="SM00822"/>
    </source>
</evidence>
<evidence type="ECO:0000313" key="5">
    <source>
        <dbReference type="Proteomes" id="UP001499947"/>
    </source>
</evidence>
<dbReference type="InterPro" id="IPR036291">
    <property type="entry name" value="NAD(P)-bd_dom_sf"/>
</dbReference>
<sequence length="249" mass="25116">MEALNMSIEKVALVTGGSRGIGAAIARRLAGDGLPVALTYSASPDRADQVVREIEHAGGRALSLRADAADPDAATAAVERTVSALGRLDVLVSNAGVAAAGPVEALEPEQIDRMIDVNVRGVLHAIRAALPHIGEGGRIITIGSMIADRVPFAGGAAYAMTKAAVAGLVRGLARDLGPRGVSVNNIQPGPTANDSMSADSPAADGMLPWLALPRIATPDEIAGLVSYLAGPEAGYITGASLTIDGGFTA</sequence>